<dbReference type="PANTHER" id="PTHR31503">
    <property type="entry name" value="VACUOLAR CALCIUM ION TRANSPORTER"/>
    <property type="match status" value="1"/>
</dbReference>
<feature type="transmembrane region" description="Helical" evidence="14">
    <location>
        <begin position="387"/>
        <end position="408"/>
    </location>
</feature>
<dbReference type="EMBL" id="CAWUPB010000175">
    <property type="protein sequence ID" value="CAK7323840.1"/>
    <property type="molecule type" value="Genomic_DNA"/>
</dbReference>
<keyword evidence="9" id="KW-0029">Amino-acid transport</keyword>
<feature type="transmembrane region" description="Helical" evidence="14">
    <location>
        <begin position="865"/>
        <end position="883"/>
    </location>
</feature>
<feature type="transmembrane region" description="Helical" evidence="14">
    <location>
        <begin position="415"/>
        <end position="434"/>
    </location>
</feature>
<evidence type="ECO:0000256" key="6">
    <source>
        <dbReference type="ARBA" id="ARBA00022568"/>
    </source>
</evidence>
<keyword evidence="6" id="KW-0109">Calcium transport</keyword>
<keyword evidence="10 14" id="KW-1133">Transmembrane helix</keyword>
<dbReference type="Pfam" id="PF01699">
    <property type="entry name" value="Na_Ca_ex"/>
    <property type="match status" value="2"/>
</dbReference>
<evidence type="ECO:0000256" key="14">
    <source>
        <dbReference type="SAM" id="Phobius"/>
    </source>
</evidence>
<dbReference type="FunFam" id="1.20.1420.30:FF:000008">
    <property type="entry name" value="Vacuolar cation/proton exchanger"/>
    <property type="match status" value="1"/>
</dbReference>
<evidence type="ECO:0000256" key="12">
    <source>
        <dbReference type="ARBA" id="ARBA00023136"/>
    </source>
</evidence>
<feature type="region of interest" description="Disordered" evidence="13">
    <location>
        <begin position="11"/>
        <end position="35"/>
    </location>
</feature>
<feature type="transmembrane region" description="Helical" evidence="14">
    <location>
        <begin position="77"/>
        <end position="93"/>
    </location>
</feature>
<dbReference type="NCBIfam" id="TIGR00846">
    <property type="entry name" value="caca2"/>
    <property type="match status" value="1"/>
</dbReference>
<keyword evidence="7 14" id="KW-0812">Transmembrane</keyword>
<evidence type="ECO:0000256" key="5">
    <source>
        <dbReference type="ARBA" id="ARBA00022554"/>
    </source>
</evidence>
<sequence>MVGIQSQLEMGSVAPDGSPHEFEEQSLFSPESGNRKMQAGHISEYGSVPGGFQPGASNMWKNVVYKSLKTVIFSNKLNVLIPVGPLAILVHILTGHNGLVFILSLLGIIPLAERLGYATEQLAMYTGPTIGGLLNATFGNATELIIAIYALRNGMIRVVQLSLLGSILSNMLLVLGCAFFCGGLVFYRKEQVFNKATAIVNSGLLLMAVMGLLFPAVLHYTHTEVHYGKSELALSRFSSCIMLGVYAAYLFFQLKTQKDPYIPLSEEGSQVGEHDDNDDDETPEISKWESVLWLSIMTAWISILSEYLVDAIEGTSHAWNIPISFIGVILLPIVGNAAEHAGAIMFAMKDKLDISLGVAIGSSTQISMFGIPFCVVVGWIMGQPMDLNFQLFETATLFITVIVVAFFLQEGSSNYFKGLMLILCYVIVAASFFVHEDPPPEVWFYKFGNSFPMGDAAEDLPLLGSFSSADGEPEQSIKRTGTVWTATAHVITGVIGAGVLSLAWSIAQLGWIAGPLCMIVFAAITLLSTSLLCDCYRFPDPEHGSIRNRSYMEAVSSKVQNSDKIDNSNSGERSQIVCGIFAEESLYGSGIAYTITSASSIRFEHPLELANGCCDDDGHPLRTGTVWSCVAHIITAVIGSGVLSLAWSTAQLGWIAGPVSLLCFAIVTYVSSFLLSDCYRSPDGTRNYSYMHAVRVNLGKTQTWFCGLLQYLSMYGTGVAYVVTTSTSMSAIQRSNCYHREGHKASCSYGDTIYMLLFGVVQIVMSQIPDFHNMGWLSVIAAIMSFTYSFIGFGLGVGKVIENGRIKGSISGVPAATAADKLWVAFEALGDIAFAYPYAIILLEIQDTLKSPPAENKSMKKASMISIFITTFFYLCCGCFGYAAFGNDTPGNLLTGFGFFEPYWLVDLANACIVLHLVGGYQIYSQPVFAFVEGWFSRKFPSSGFVNNFHTFKLPLFPRLQVNLFRLCFRTVYVASTTAIAMVFPYFNQVLGVLGALNFWPLAIYFPVEMYFVQKKVGAWTRKWILLRTFSFFCLLVTIAGLIGSIDGLITAKLG</sequence>
<feature type="domain" description="Amino acid transporter transmembrane" evidence="15">
    <location>
        <begin position="622"/>
        <end position="1050"/>
    </location>
</feature>
<evidence type="ECO:0000256" key="9">
    <source>
        <dbReference type="ARBA" id="ARBA00022970"/>
    </source>
</evidence>
<feature type="transmembrane region" description="Helical" evidence="14">
    <location>
        <begin position="625"/>
        <end position="647"/>
    </location>
</feature>
<keyword evidence="4" id="KW-0050">Antiport</keyword>
<dbReference type="PANTHER" id="PTHR31503:SF48">
    <property type="entry name" value="VACUOLAR CATION_PROTON EXCHANGER 2"/>
    <property type="match status" value="1"/>
</dbReference>
<evidence type="ECO:0000256" key="8">
    <source>
        <dbReference type="ARBA" id="ARBA00022837"/>
    </source>
</evidence>
<evidence type="ECO:0000256" key="2">
    <source>
        <dbReference type="ARBA" id="ARBA00008248"/>
    </source>
</evidence>
<feature type="transmembrane region" description="Helical" evidence="14">
    <location>
        <begin position="291"/>
        <end position="309"/>
    </location>
</feature>
<comment type="subcellular location">
    <subcellularLocation>
        <location evidence="1">Vacuole membrane</location>
        <topology evidence="1">Multi-pass membrane protein</topology>
    </subcellularLocation>
</comment>
<feature type="domain" description="Sodium/calcium exchanger membrane region" evidence="16">
    <location>
        <begin position="290"/>
        <end position="432"/>
    </location>
</feature>
<organism evidence="17 18">
    <name type="scientific">Dovyalis caffra</name>
    <dbReference type="NCBI Taxonomy" id="77055"/>
    <lineage>
        <taxon>Eukaryota</taxon>
        <taxon>Viridiplantae</taxon>
        <taxon>Streptophyta</taxon>
        <taxon>Embryophyta</taxon>
        <taxon>Tracheophyta</taxon>
        <taxon>Spermatophyta</taxon>
        <taxon>Magnoliopsida</taxon>
        <taxon>eudicotyledons</taxon>
        <taxon>Gunneridae</taxon>
        <taxon>Pentapetalae</taxon>
        <taxon>rosids</taxon>
        <taxon>fabids</taxon>
        <taxon>Malpighiales</taxon>
        <taxon>Salicaceae</taxon>
        <taxon>Flacourtieae</taxon>
        <taxon>Dovyalis</taxon>
    </lineage>
</organism>
<dbReference type="GO" id="GO:0006865">
    <property type="term" value="P:amino acid transport"/>
    <property type="evidence" value="ECO:0007669"/>
    <property type="project" value="UniProtKB-KW"/>
</dbReference>
<feature type="transmembrane region" description="Helical" evidence="14">
    <location>
        <begin position="775"/>
        <end position="797"/>
    </location>
</feature>
<feature type="transmembrane region" description="Helical" evidence="14">
    <location>
        <begin position="967"/>
        <end position="987"/>
    </location>
</feature>
<keyword evidence="18" id="KW-1185">Reference proteome</keyword>
<dbReference type="Proteomes" id="UP001314170">
    <property type="component" value="Unassembled WGS sequence"/>
</dbReference>
<dbReference type="NCBIfam" id="TIGR00378">
    <property type="entry name" value="cax"/>
    <property type="match status" value="1"/>
</dbReference>
<keyword evidence="5" id="KW-0926">Vacuole</keyword>
<comment type="caution">
    <text evidence="17">The sequence shown here is derived from an EMBL/GenBank/DDBJ whole genome shotgun (WGS) entry which is preliminary data.</text>
</comment>
<keyword evidence="11" id="KW-0406">Ion transport</keyword>
<dbReference type="InterPro" id="IPR013057">
    <property type="entry name" value="AA_transpt_TM"/>
</dbReference>
<gene>
    <name evidence="17" type="ORF">DCAF_LOCUS1470</name>
</gene>
<dbReference type="InterPro" id="IPR044880">
    <property type="entry name" value="NCX_ion-bd_dom_sf"/>
</dbReference>
<feature type="transmembrane region" description="Helical" evidence="14">
    <location>
        <begin position="233"/>
        <end position="252"/>
    </location>
</feature>
<dbReference type="GO" id="GO:0009705">
    <property type="term" value="C:plant-type vacuole membrane"/>
    <property type="evidence" value="ECO:0007669"/>
    <property type="project" value="TreeGrafter"/>
</dbReference>
<feature type="transmembrane region" description="Helical" evidence="14">
    <location>
        <begin position="321"/>
        <end position="346"/>
    </location>
</feature>
<evidence type="ECO:0000259" key="15">
    <source>
        <dbReference type="Pfam" id="PF01490"/>
    </source>
</evidence>
<dbReference type="InterPro" id="IPR004837">
    <property type="entry name" value="NaCa_Exmemb"/>
</dbReference>
<evidence type="ECO:0000256" key="7">
    <source>
        <dbReference type="ARBA" id="ARBA00022692"/>
    </source>
</evidence>
<dbReference type="GO" id="GO:0015369">
    <property type="term" value="F:calcium:proton antiporter activity"/>
    <property type="evidence" value="ECO:0007669"/>
    <property type="project" value="InterPro"/>
</dbReference>
<comment type="similarity">
    <text evidence="2">Belongs to the Ca(2+):cation antiporter (CaCA) (TC 2.A.19) family. Cation/proton exchanger (CAX) subfamily.</text>
</comment>
<feature type="transmembrane region" description="Helical" evidence="14">
    <location>
        <begin position="163"/>
        <end position="187"/>
    </location>
</feature>
<dbReference type="Pfam" id="PF01490">
    <property type="entry name" value="Aa_trans"/>
    <property type="match status" value="2"/>
</dbReference>
<feature type="transmembrane region" description="Helical" evidence="14">
    <location>
        <begin position="654"/>
        <end position="675"/>
    </location>
</feature>
<name>A0AAV1QSQ2_9ROSI</name>
<feature type="transmembrane region" description="Helical" evidence="14">
    <location>
        <begin position="511"/>
        <end position="532"/>
    </location>
</feature>
<proteinExistence type="inferred from homology"/>
<keyword evidence="8" id="KW-0106">Calcium</keyword>
<feature type="domain" description="Sodium/calcium exchanger membrane region" evidence="16">
    <location>
        <begin position="99"/>
        <end position="254"/>
    </location>
</feature>
<evidence type="ECO:0000259" key="16">
    <source>
        <dbReference type="Pfam" id="PF01699"/>
    </source>
</evidence>
<evidence type="ECO:0000313" key="18">
    <source>
        <dbReference type="Proteomes" id="UP001314170"/>
    </source>
</evidence>
<dbReference type="FunFam" id="1.20.1420.30:FF:000012">
    <property type="entry name" value="Vacuolar cation/proton exchanger"/>
    <property type="match status" value="1"/>
</dbReference>
<feature type="domain" description="Amino acid transporter transmembrane" evidence="15">
    <location>
        <begin position="479"/>
        <end position="601"/>
    </location>
</feature>
<dbReference type="InterPro" id="IPR004713">
    <property type="entry name" value="CaH_exchang"/>
</dbReference>
<feature type="transmembrane region" description="Helical" evidence="14">
    <location>
        <begin position="903"/>
        <end position="924"/>
    </location>
</feature>
<dbReference type="GO" id="GO:0006874">
    <property type="term" value="P:intracellular calcium ion homeostasis"/>
    <property type="evidence" value="ECO:0007669"/>
    <property type="project" value="TreeGrafter"/>
</dbReference>
<accession>A0AAV1QSQ2</accession>
<evidence type="ECO:0000313" key="17">
    <source>
        <dbReference type="EMBL" id="CAK7323840.1"/>
    </source>
</evidence>
<feature type="transmembrane region" description="Helical" evidence="14">
    <location>
        <begin position="358"/>
        <end position="381"/>
    </location>
</feature>
<evidence type="ECO:0000256" key="11">
    <source>
        <dbReference type="ARBA" id="ARBA00023065"/>
    </source>
</evidence>
<feature type="transmembrane region" description="Helical" evidence="14">
    <location>
        <begin position="1025"/>
        <end position="1046"/>
    </location>
</feature>
<feature type="transmembrane region" description="Helical" evidence="14">
    <location>
        <begin position="99"/>
        <end position="117"/>
    </location>
</feature>
<feature type="transmembrane region" description="Helical" evidence="14">
    <location>
        <begin position="129"/>
        <end position="151"/>
    </location>
</feature>
<feature type="transmembrane region" description="Helical" evidence="14">
    <location>
        <begin position="483"/>
        <end position="504"/>
    </location>
</feature>
<dbReference type="Gene3D" id="1.20.1420.30">
    <property type="entry name" value="NCX, central ion-binding region"/>
    <property type="match status" value="2"/>
</dbReference>
<evidence type="ECO:0000256" key="4">
    <source>
        <dbReference type="ARBA" id="ARBA00022449"/>
    </source>
</evidence>
<reference evidence="17 18" key="1">
    <citation type="submission" date="2024-01" db="EMBL/GenBank/DDBJ databases">
        <authorList>
            <person name="Waweru B."/>
        </authorList>
    </citation>
    <scope>NUCLEOTIDE SEQUENCE [LARGE SCALE GENOMIC DNA]</scope>
</reference>
<feature type="transmembrane region" description="Helical" evidence="14">
    <location>
        <begin position="753"/>
        <end position="769"/>
    </location>
</feature>
<dbReference type="AlphaFoldDB" id="A0AAV1QSQ2"/>
<dbReference type="InterPro" id="IPR004798">
    <property type="entry name" value="CAX-like"/>
</dbReference>
<feature type="transmembrane region" description="Helical" evidence="14">
    <location>
        <begin position="712"/>
        <end position="732"/>
    </location>
</feature>
<keyword evidence="3" id="KW-0813">Transport</keyword>
<evidence type="ECO:0000256" key="13">
    <source>
        <dbReference type="SAM" id="MobiDB-lite"/>
    </source>
</evidence>
<evidence type="ECO:0000256" key="1">
    <source>
        <dbReference type="ARBA" id="ARBA00004128"/>
    </source>
</evidence>
<evidence type="ECO:0000256" key="10">
    <source>
        <dbReference type="ARBA" id="ARBA00022989"/>
    </source>
</evidence>
<feature type="transmembrane region" description="Helical" evidence="14">
    <location>
        <begin position="199"/>
        <end position="221"/>
    </location>
</feature>
<protein>
    <submittedName>
        <fullName evidence="17">Uncharacterized protein</fullName>
    </submittedName>
</protein>
<keyword evidence="12 14" id="KW-0472">Membrane</keyword>
<evidence type="ECO:0000256" key="3">
    <source>
        <dbReference type="ARBA" id="ARBA00022448"/>
    </source>
</evidence>
<feature type="transmembrane region" description="Helical" evidence="14">
    <location>
        <begin position="993"/>
        <end position="1013"/>
    </location>
</feature>